<sequence length="263" mass="31490">MEWRDEEILMLVKVYPTPSKKYGETVCSAGITRHGKWIRVYPVPYRDLPPSQQFVKFQWIRARITQAKEKLSRPESHKIDLNSIKLLEKIPAGDKWGERENYFLPYVSKSLEVLFENQKIHNVSLGAFKPKKVKDFIIEPSEDEWDLGQKGILSQTSLFNDRRATLEKTPYRFRYKFTCNDDRCVGHNMIILDWEVFESYRRWKRIYKDGKLTLEKLKEKWLTYFFQKRESYFVVGTESEFGKFMILSIISPKRKESQLRFGF</sequence>
<gene>
    <name evidence="1" type="ORF">A3D77_07180</name>
</gene>
<organism evidence="1 2">
    <name type="scientific">Candidatus Gottesmanbacteria bacterium RIFCSPHIGHO2_02_FULL_39_11</name>
    <dbReference type="NCBI Taxonomy" id="1798382"/>
    <lineage>
        <taxon>Bacteria</taxon>
        <taxon>Candidatus Gottesmaniibacteriota</taxon>
    </lineage>
</organism>
<dbReference type="STRING" id="1798382.A3D77_07180"/>
<proteinExistence type="predicted"/>
<dbReference type="AlphaFoldDB" id="A0A1F5ZK85"/>
<name>A0A1F5ZK85_9BACT</name>
<accession>A0A1F5ZK85</accession>
<evidence type="ECO:0000313" key="1">
    <source>
        <dbReference type="EMBL" id="OGG12811.1"/>
    </source>
</evidence>
<evidence type="ECO:0000313" key="2">
    <source>
        <dbReference type="Proteomes" id="UP000176923"/>
    </source>
</evidence>
<dbReference type="Proteomes" id="UP000176923">
    <property type="component" value="Unassembled WGS sequence"/>
</dbReference>
<reference evidence="1 2" key="1">
    <citation type="journal article" date="2016" name="Nat. Commun.">
        <title>Thousands of microbial genomes shed light on interconnected biogeochemical processes in an aquifer system.</title>
        <authorList>
            <person name="Anantharaman K."/>
            <person name="Brown C.T."/>
            <person name="Hug L.A."/>
            <person name="Sharon I."/>
            <person name="Castelle C.J."/>
            <person name="Probst A.J."/>
            <person name="Thomas B.C."/>
            <person name="Singh A."/>
            <person name="Wilkins M.J."/>
            <person name="Karaoz U."/>
            <person name="Brodie E.L."/>
            <person name="Williams K.H."/>
            <person name="Hubbard S.S."/>
            <person name="Banfield J.F."/>
        </authorList>
    </citation>
    <scope>NUCLEOTIDE SEQUENCE [LARGE SCALE GENOMIC DNA]</scope>
</reference>
<comment type="caution">
    <text evidence="1">The sequence shown here is derived from an EMBL/GenBank/DDBJ whole genome shotgun (WGS) entry which is preliminary data.</text>
</comment>
<protein>
    <submittedName>
        <fullName evidence="1">Uncharacterized protein</fullName>
    </submittedName>
</protein>
<dbReference type="EMBL" id="MFJL01000041">
    <property type="protein sequence ID" value="OGG12811.1"/>
    <property type="molecule type" value="Genomic_DNA"/>
</dbReference>